<proteinExistence type="predicted"/>
<gene>
    <name evidence="1" type="ORF">DPEC_G00094500</name>
</gene>
<organism evidence="1 2">
    <name type="scientific">Dallia pectoralis</name>
    <name type="common">Alaska blackfish</name>
    <dbReference type="NCBI Taxonomy" id="75939"/>
    <lineage>
        <taxon>Eukaryota</taxon>
        <taxon>Metazoa</taxon>
        <taxon>Chordata</taxon>
        <taxon>Craniata</taxon>
        <taxon>Vertebrata</taxon>
        <taxon>Euteleostomi</taxon>
        <taxon>Actinopterygii</taxon>
        <taxon>Neopterygii</taxon>
        <taxon>Teleostei</taxon>
        <taxon>Protacanthopterygii</taxon>
        <taxon>Esociformes</taxon>
        <taxon>Umbridae</taxon>
        <taxon>Dallia</taxon>
    </lineage>
</organism>
<protein>
    <submittedName>
        <fullName evidence="1">Uncharacterized protein</fullName>
    </submittedName>
</protein>
<keyword evidence="2" id="KW-1185">Reference proteome</keyword>
<accession>A0ACC2H1H0</accession>
<name>A0ACC2H1H0_DALPE</name>
<dbReference type="EMBL" id="CM055734">
    <property type="protein sequence ID" value="KAJ8009723.1"/>
    <property type="molecule type" value="Genomic_DNA"/>
</dbReference>
<sequence>MRGFSSSWYTRYHHVNMEMDRTPCVVHTLQLVVHMLQKEATVKRVLDTAGSVNTLKPSRVTPHLCLQWFLPYLICCATLLTLQRALATETLPLLQRK</sequence>
<comment type="caution">
    <text evidence="1">The sequence shown here is derived from an EMBL/GenBank/DDBJ whole genome shotgun (WGS) entry which is preliminary data.</text>
</comment>
<reference evidence="1" key="1">
    <citation type="submission" date="2021-05" db="EMBL/GenBank/DDBJ databases">
        <authorList>
            <person name="Pan Q."/>
            <person name="Jouanno E."/>
            <person name="Zahm M."/>
            <person name="Klopp C."/>
            <person name="Cabau C."/>
            <person name="Louis A."/>
            <person name="Berthelot C."/>
            <person name="Parey E."/>
            <person name="Roest Crollius H."/>
            <person name="Montfort J."/>
            <person name="Robinson-Rechavi M."/>
            <person name="Bouchez O."/>
            <person name="Lampietro C."/>
            <person name="Lopez Roques C."/>
            <person name="Donnadieu C."/>
            <person name="Postlethwait J."/>
            <person name="Bobe J."/>
            <person name="Dillon D."/>
            <person name="Chandos A."/>
            <person name="von Hippel F."/>
            <person name="Guiguen Y."/>
        </authorList>
    </citation>
    <scope>NUCLEOTIDE SEQUENCE</scope>
    <source>
        <strain evidence="1">YG-Jan2019</strain>
    </source>
</reference>
<evidence type="ECO:0000313" key="2">
    <source>
        <dbReference type="Proteomes" id="UP001157502"/>
    </source>
</evidence>
<dbReference type="Proteomes" id="UP001157502">
    <property type="component" value="Chromosome 7"/>
</dbReference>
<evidence type="ECO:0000313" key="1">
    <source>
        <dbReference type="EMBL" id="KAJ8009723.1"/>
    </source>
</evidence>